<dbReference type="InterPro" id="IPR036296">
    <property type="entry name" value="SKP1-like_dim_sf"/>
</dbReference>
<evidence type="ECO:0000256" key="2">
    <source>
        <dbReference type="ARBA" id="ARBA00004906"/>
    </source>
</evidence>
<dbReference type="InterPro" id="IPR016072">
    <property type="entry name" value="Skp1_comp_dimer"/>
</dbReference>
<dbReference type="PIRSF" id="PIRSF028729">
    <property type="entry name" value="E3_ubiquit_lig_SCF_Skp"/>
    <property type="match status" value="1"/>
</dbReference>
<feature type="domain" description="SKP1 component POZ" evidence="9">
    <location>
        <begin position="5"/>
        <end position="64"/>
    </location>
</feature>
<dbReference type="EMBL" id="JBJXBP010000008">
    <property type="protein sequence ID" value="KAL3812632.1"/>
    <property type="molecule type" value="Genomic_DNA"/>
</dbReference>
<dbReference type="GO" id="GO:0005634">
    <property type="term" value="C:nucleus"/>
    <property type="evidence" value="ECO:0007669"/>
    <property type="project" value="UniProtKB-SubCell"/>
</dbReference>
<keyword evidence="5" id="KW-0539">Nucleus</keyword>
<comment type="subunit">
    <text evidence="7">Part of a SCF (SKP1-cullin-F-box) protein ligase complex.</text>
</comment>
<gene>
    <name evidence="10" type="ORF">ACJIZ3_013900</name>
</gene>
<reference evidence="10 11" key="1">
    <citation type="submission" date="2024-12" db="EMBL/GenBank/DDBJ databases">
        <title>The unique morphological basis and parallel evolutionary history of personate flowers in Penstemon.</title>
        <authorList>
            <person name="Depatie T.H."/>
            <person name="Wessinger C.A."/>
        </authorList>
    </citation>
    <scope>NUCLEOTIDE SEQUENCE [LARGE SCALE GENOMIC DNA]</scope>
    <source>
        <strain evidence="10">WTNN_2</strain>
        <tissue evidence="10">Leaf</tissue>
    </source>
</reference>
<evidence type="ECO:0000259" key="8">
    <source>
        <dbReference type="Pfam" id="PF01466"/>
    </source>
</evidence>
<feature type="domain" description="SKP1 component dimerisation" evidence="8">
    <location>
        <begin position="110"/>
        <end position="157"/>
    </location>
</feature>
<dbReference type="InterPro" id="IPR011333">
    <property type="entry name" value="SKP1/BTB/POZ_sf"/>
</dbReference>
<evidence type="ECO:0000256" key="4">
    <source>
        <dbReference type="ARBA" id="ARBA00022786"/>
    </source>
</evidence>
<dbReference type="Proteomes" id="UP001634393">
    <property type="component" value="Unassembled WGS sequence"/>
</dbReference>
<dbReference type="GO" id="GO:0009867">
    <property type="term" value="P:jasmonic acid mediated signaling pathway"/>
    <property type="evidence" value="ECO:0007669"/>
    <property type="project" value="UniProtKB-ARBA"/>
</dbReference>
<evidence type="ECO:0000313" key="11">
    <source>
        <dbReference type="Proteomes" id="UP001634393"/>
    </source>
</evidence>
<evidence type="ECO:0000256" key="1">
    <source>
        <dbReference type="ARBA" id="ARBA00004123"/>
    </source>
</evidence>
<sequence length="159" mass="18190">MSSPKMIMLQTSDGVTFELEETVAIQSQTIKHMIEDDCADNTIPLPNVTSKTMARVVEYCKRHAQAATKTETPTDEKVEADLKTFDDEFMKIDQSTLFDLILAANYLDIKSLLDLSCQTVADIIQRKSVEEIRKFFNIKNDFTPEEEAEIRKENAWAFE</sequence>
<keyword evidence="4 7" id="KW-0833">Ubl conjugation pathway</keyword>
<name>A0ABD3RJX9_9LAMI</name>
<dbReference type="InterPro" id="IPR016073">
    <property type="entry name" value="Skp1_comp_POZ"/>
</dbReference>
<comment type="function">
    <text evidence="6 7">Involved in ubiquitination and subsequent proteasomal degradation of target proteins. Together with CUL1, RBX1 and a F-box protein, it forms a SCF E3 ubiquitin ligase complex. The functional specificity of this complex depends on the type of F-box protein. In the SCF complex, it serves as an adapter that links the F-box protein to CUL1.</text>
</comment>
<dbReference type="InterPro" id="IPR016897">
    <property type="entry name" value="SKP1"/>
</dbReference>
<dbReference type="SUPFAM" id="SSF81382">
    <property type="entry name" value="Skp1 dimerisation domain-like"/>
    <property type="match status" value="1"/>
</dbReference>
<dbReference type="Gene3D" id="3.30.710.10">
    <property type="entry name" value="Potassium Channel Kv1.1, Chain A"/>
    <property type="match status" value="1"/>
</dbReference>
<dbReference type="InterPro" id="IPR001232">
    <property type="entry name" value="SKP1-like"/>
</dbReference>
<dbReference type="GO" id="GO:0016567">
    <property type="term" value="P:protein ubiquitination"/>
    <property type="evidence" value="ECO:0007669"/>
    <property type="project" value="UniProtKB-UniRule"/>
</dbReference>
<evidence type="ECO:0000256" key="6">
    <source>
        <dbReference type="ARBA" id="ARBA00054396"/>
    </source>
</evidence>
<dbReference type="Pfam" id="PF03931">
    <property type="entry name" value="Skp1_POZ"/>
    <property type="match status" value="1"/>
</dbReference>
<evidence type="ECO:0000313" key="10">
    <source>
        <dbReference type="EMBL" id="KAL3812632.1"/>
    </source>
</evidence>
<proteinExistence type="inferred from homology"/>
<comment type="similarity">
    <text evidence="3 7">Belongs to the SKP1 family.</text>
</comment>
<protein>
    <recommendedName>
        <fullName evidence="7">SKP1-like protein</fullName>
    </recommendedName>
</protein>
<dbReference type="SMART" id="SM00512">
    <property type="entry name" value="Skp1"/>
    <property type="match status" value="1"/>
</dbReference>
<evidence type="ECO:0000259" key="9">
    <source>
        <dbReference type="Pfam" id="PF03931"/>
    </source>
</evidence>
<keyword evidence="11" id="KW-1185">Reference proteome</keyword>
<dbReference type="FunFam" id="3.30.710.10:FF:000170">
    <property type="entry name" value="SKP1-like protein 5"/>
    <property type="match status" value="1"/>
</dbReference>
<evidence type="ECO:0000256" key="5">
    <source>
        <dbReference type="ARBA" id="ARBA00023242"/>
    </source>
</evidence>
<evidence type="ECO:0000256" key="7">
    <source>
        <dbReference type="PIRNR" id="PIRNR028729"/>
    </source>
</evidence>
<comment type="pathway">
    <text evidence="2 7">Protein modification; protein ubiquitination.</text>
</comment>
<organism evidence="10 11">
    <name type="scientific">Penstemon smallii</name>
    <dbReference type="NCBI Taxonomy" id="265156"/>
    <lineage>
        <taxon>Eukaryota</taxon>
        <taxon>Viridiplantae</taxon>
        <taxon>Streptophyta</taxon>
        <taxon>Embryophyta</taxon>
        <taxon>Tracheophyta</taxon>
        <taxon>Spermatophyta</taxon>
        <taxon>Magnoliopsida</taxon>
        <taxon>eudicotyledons</taxon>
        <taxon>Gunneridae</taxon>
        <taxon>Pentapetalae</taxon>
        <taxon>asterids</taxon>
        <taxon>lamiids</taxon>
        <taxon>Lamiales</taxon>
        <taxon>Plantaginaceae</taxon>
        <taxon>Cheloneae</taxon>
        <taxon>Penstemon</taxon>
    </lineage>
</organism>
<evidence type="ECO:0000256" key="3">
    <source>
        <dbReference type="ARBA" id="ARBA00009993"/>
    </source>
</evidence>
<dbReference type="PANTHER" id="PTHR11165">
    <property type="entry name" value="SKP1"/>
    <property type="match status" value="1"/>
</dbReference>
<dbReference type="SUPFAM" id="SSF54695">
    <property type="entry name" value="POZ domain"/>
    <property type="match status" value="1"/>
</dbReference>
<dbReference type="AlphaFoldDB" id="A0ABD3RJX9"/>
<accession>A0ABD3RJX9</accession>
<comment type="subcellular location">
    <subcellularLocation>
        <location evidence="1">Nucleus</location>
    </subcellularLocation>
</comment>
<dbReference type="CDD" id="cd18322">
    <property type="entry name" value="BTB_POZ_SKP1"/>
    <property type="match status" value="1"/>
</dbReference>
<comment type="caution">
    <text evidence="10">The sequence shown here is derived from an EMBL/GenBank/DDBJ whole genome shotgun (WGS) entry which is preliminary data.</text>
</comment>
<dbReference type="Pfam" id="PF01466">
    <property type="entry name" value="Skp1"/>
    <property type="match status" value="1"/>
</dbReference>